<evidence type="ECO:0000313" key="2">
    <source>
        <dbReference type="Proteomes" id="UP000326857"/>
    </source>
</evidence>
<gene>
    <name evidence="1" type="ORF">SPHINGO391_390315</name>
</gene>
<sequence length="63" mass="6726">MISVGTVPQLGPSLAGVVHLVTGRLPPPPFGPQKRGSRIGRHGCFPHGNLQTGINILYLQRCK</sequence>
<accession>A0A5E7YYG9</accession>
<evidence type="ECO:0000313" key="1">
    <source>
        <dbReference type="EMBL" id="VVT09473.1"/>
    </source>
</evidence>
<dbReference type="AlphaFoldDB" id="A0A5E7YYG9"/>
<reference evidence="1 2" key="1">
    <citation type="submission" date="2019-09" db="EMBL/GenBank/DDBJ databases">
        <authorList>
            <person name="Dittami M. S."/>
        </authorList>
    </citation>
    <scope>NUCLEOTIDE SEQUENCE [LARGE SCALE GENOMIC DNA]</scope>
    <source>
        <strain evidence="1">SPHINGO391</strain>
    </source>
</reference>
<name>A0A5E7YYG9_9SPHN</name>
<organism evidence="1 2">
    <name type="scientific">Sphingomonas aurantiaca</name>
    <dbReference type="NCBI Taxonomy" id="185949"/>
    <lineage>
        <taxon>Bacteria</taxon>
        <taxon>Pseudomonadati</taxon>
        <taxon>Pseudomonadota</taxon>
        <taxon>Alphaproteobacteria</taxon>
        <taxon>Sphingomonadales</taxon>
        <taxon>Sphingomonadaceae</taxon>
        <taxon>Sphingomonas</taxon>
    </lineage>
</organism>
<protein>
    <submittedName>
        <fullName evidence="1">Uncharacterized protein</fullName>
    </submittedName>
</protein>
<proteinExistence type="predicted"/>
<dbReference type="Proteomes" id="UP000326857">
    <property type="component" value="Unassembled WGS sequence"/>
</dbReference>
<dbReference type="EMBL" id="CABVLI010000033">
    <property type="protein sequence ID" value="VVT09473.1"/>
    <property type="molecule type" value="Genomic_DNA"/>
</dbReference>